<dbReference type="InterPro" id="IPR014825">
    <property type="entry name" value="DNA_alkylation"/>
</dbReference>
<dbReference type="RefSeq" id="WP_078496983.1">
    <property type="nucleotide sequence ID" value="NZ_MSZX01000001.1"/>
</dbReference>
<dbReference type="STRING" id="1324314.BVG16_02710"/>
<dbReference type="InterPro" id="IPR016024">
    <property type="entry name" value="ARM-type_fold"/>
</dbReference>
<dbReference type="EMBL" id="MSZX01000001">
    <property type="protein sequence ID" value="OPA81251.1"/>
    <property type="molecule type" value="Genomic_DNA"/>
</dbReference>
<dbReference type="Proteomes" id="UP000190188">
    <property type="component" value="Unassembled WGS sequence"/>
</dbReference>
<organism evidence="1 2">
    <name type="scientific">Paenibacillus selenitireducens</name>
    <dbReference type="NCBI Taxonomy" id="1324314"/>
    <lineage>
        <taxon>Bacteria</taxon>
        <taxon>Bacillati</taxon>
        <taxon>Bacillota</taxon>
        <taxon>Bacilli</taxon>
        <taxon>Bacillales</taxon>
        <taxon>Paenibacillaceae</taxon>
        <taxon>Paenibacillus</taxon>
    </lineage>
</organism>
<dbReference type="CDD" id="cd06561">
    <property type="entry name" value="AlkD_like"/>
    <property type="match status" value="1"/>
</dbReference>
<dbReference type="AlphaFoldDB" id="A0A1T2XN17"/>
<dbReference type="Gene3D" id="1.25.10.90">
    <property type="match status" value="1"/>
</dbReference>
<proteinExistence type="predicted"/>
<reference evidence="1 2" key="1">
    <citation type="submission" date="2017-01" db="EMBL/GenBank/DDBJ databases">
        <title>Genome analysis of Paenibacillus selenitrireducens ES3-24.</title>
        <authorList>
            <person name="Xu D."/>
            <person name="Yao R."/>
            <person name="Zheng S."/>
        </authorList>
    </citation>
    <scope>NUCLEOTIDE SEQUENCE [LARGE SCALE GENOMIC DNA]</scope>
    <source>
        <strain evidence="1 2">ES3-24</strain>
    </source>
</reference>
<keyword evidence="2" id="KW-1185">Reference proteome</keyword>
<sequence length="235" mass="26439">MTLEEVMQQLEAMGTEQTKSTYIRHGAQEPFFGVKIGDMKKLVKFVKKDQELALALYDTGNYDAMYLAGLTVDPKLMTKDKLQAWVQQANWHALAEYTVANVAAETPFVLELAREWIQSPDELVATCGWSTFASYAMITPDELLDLEELRQLLGHIENVIHTERNRVRYTMNSFVIAVGTTVKELHVEAMQVAEKIGKVSVEMGKTACKVPLASEYMKKVEAKGNLGIKRKTCIC</sequence>
<comment type="caution">
    <text evidence="1">The sequence shown here is derived from an EMBL/GenBank/DDBJ whole genome shotgun (WGS) entry which is preliminary data.</text>
</comment>
<evidence type="ECO:0000313" key="1">
    <source>
        <dbReference type="EMBL" id="OPA81251.1"/>
    </source>
</evidence>
<protein>
    <submittedName>
        <fullName evidence="1">DNA alkylation repair protein</fullName>
    </submittedName>
</protein>
<dbReference type="OrthoDB" id="9801369at2"/>
<dbReference type="Pfam" id="PF08713">
    <property type="entry name" value="DNA_alkylation"/>
    <property type="match status" value="1"/>
</dbReference>
<dbReference type="SUPFAM" id="SSF48371">
    <property type="entry name" value="ARM repeat"/>
    <property type="match status" value="1"/>
</dbReference>
<evidence type="ECO:0000313" key="2">
    <source>
        <dbReference type="Proteomes" id="UP000190188"/>
    </source>
</evidence>
<gene>
    <name evidence="1" type="ORF">BVG16_02710</name>
</gene>
<name>A0A1T2XN17_9BACL</name>
<dbReference type="PANTHER" id="PTHR41291">
    <property type="entry name" value="DNA ALKYLATION REPAIR PROTEIN"/>
    <property type="match status" value="1"/>
</dbReference>
<dbReference type="PANTHER" id="PTHR41291:SF1">
    <property type="entry name" value="DNA ALKYLATION REPAIR PROTEIN"/>
    <property type="match status" value="1"/>
</dbReference>
<accession>A0A1T2XN17</accession>